<evidence type="ECO:0000313" key="1">
    <source>
        <dbReference type="EMBL" id="MCS3920789.1"/>
    </source>
</evidence>
<name>A0ABT2ES50_9BACT</name>
<dbReference type="RefSeq" id="WP_018195649.1">
    <property type="nucleotide sequence ID" value="NZ_CP130454.1"/>
</dbReference>
<organism evidence="1 2">
    <name type="scientific">Candidatus Fervidibacter sacchari</name>
    <dbReference type="NCBI Taxonomy" id="1448929"/>
    <lineage>
        <taxon>Bacteria</taxon>
        <taxon>Candidatus Fervidibacterota</taxon>
        <taxon>Candidatus Fervidibacter</taxon>
    </lineage>
</organism>
<gene>
    <name evidence="1" type="ORF">M2350_003226</name>
</gene>
<reference evidence="1 2" key="1">
    <citation type="submission" date="2022-08" db="EMBL/GenBank/DDBJ databases">
        <title>Bacterial and archaeal communities from various locations to study Microbial Dark Matter (Phase II).</title>
        <authorList>
            <person name="Stepanauskas R."/>
        </authorList>
    </citation>
    <scope>NUCLEOTIDE SEQUENCE [LARGE SCALE GENOMIC DNA]</scope>
    <source>
        <strain evidence="1 2">PD1</strain>
    </source>
</reference>
<dbReference type="EMBL" id="JANUCP010000007">
    <property type="protein sequence ID" value="MCS3920789.1"/>
    <property type="molecule type" value="Genomic_DNA"/>
</dbReference>
<accession>A0ABT2ES50</accession>
<keyword evidence="2" id="KW-1185">Reference proteome</keyword>
<sequence>MGRKKKEPPEIKTAALVKLELITHLFLSGQIPFDAYWRAKQRLEPEAKRELEEVRKWAVEEAKLLTDEEWEEFRRTYRDEYGDSFVHYMNSIRQNAMFVTNNPKILADRKKLQKRFGGKIISGEQFQKKMGDVGKQKIDELLSELLGRPRPA</sequence>
<comment type="caution">
    <text evidence="1">The sequence shown here is derived from an EMBL/GenBank/DDBJ whole genome shotgun (WGS) entry which is preliminary data.</text>
</comment>
<protein>
    <submittedName>
        <fullName evidence="1">Uncharacterized protein</fullName>
    </submittedName>
</protein>
<proteinExistence type="predicted"/>
<evidence type="ECO:0000313" key="2">
    <source>
        <dbReference type="Proteomes" id="UP001204798"/>
    </source>
</evidence>
<dbReference type="Proteomes" id="UP001204798">
    <property type="component" value="Unassembled WGS sequence"/>
</dbReference>